<dbReference type="AlphaFoldDB" id="A0AAP0KXH5"/>
<feature type="compositionally biased region" description="Basic and acidic residues" evidence="1">
    <location>
        <begin position="64"/>
        <end position="98"/>
    </location>
</feature>
<reference evidence="2 3" key="1">
    <citation type="submission" date="2024-01" db="EMBL/GenBank/DDBJ databases">
        <title>Genome assemblies of Stephania.</title>
        <authorList>
            <person name="Yang L."/>
        </authorList>
    </citation>
    <scope>NUCLEOTIDE SEQUENCE [LARGE SCALE GENOMIC DNA]</scope>
    <source>
        <strain evidence="2">YNDBR</strain>
        <tissue evidence="2">Leaf</tissue>
    </source>
</reference>
<dbReference type="Proteomes" id="UP001420932">
    <property type="component" value="Unassembled WGS sequence"/>
</dbReference>
<protein>
    <submittedName>
        <fullName evidence="2">Uncharacterized protein</fullName>
    </submittedName>
</protein>
<feature type="region of interest" description="Disordered" evidence="1">
    <location>
        <begin position="64"/>
        <end position="103"/>
    </location>
</feature>
<organism evidence="2 3">
    <name type="scientific">Stephania yunnanensis</name>
    <dbReference type="NCBI Taxonomy" id="152371"/>
    <lineage>
        <taxon>Eukaryota</taxon>
        <taxon>Viridiplantae</taxon>
        <taxon>Streptophyta</taxon>
        <taxon>Embryophyta</taxon>
        <taxon>Tracheophyta</taxon>
        <taxon>Spermatophyta</taxon>
        <taxon>Magnoliopsida</taxon>
        <taxon>Ranunculales</taxon>
        <taxon>Menispermaceae</taxon>
        <taxon>Menispermoideae</taxon>
        <taxon>Cissampelideae</taxon>
        <taxon>Stephania</taxon>
    </lineage>
</organism>
<proteinExistence type="predicted"/>
<gene>
    <name evidence="2" type="ORF">Syun_006381</name>
</gene>
<name>A0AAP0KXH5_9MAGN</name>
<accession>A0AAP0KXH5</accession>
<sequence length="137" mass="15620">MDYGWGPPVHGFTFLPPHPEHMYPTSLLWPPMKPKTGIRLRTWCVDDSHLQALKDELMNLSGEEIARSGRESTRSSQERARSGCERKSSGEERARSGRDSTGYGSYLWCIDLVKESSDLELKLRDLVLKQLDLEESP</sequence>
<dbReference type="EMBL" id="JBBNAF010000003">
    <property type="protein sequence ID" value="KAK9160040.1"/>
    <property type="molecule type" value="Genomic_DNA"/>
</dbReference>
<evidence type="ECO:0000313" key="2">
    <source>
        <dbReference type="EMBL" id="KAK9160040.1"/>
    </source>
</evidence>
<evidence type="ECO:0000256" key="1">
    <source>
        <dbReference type="SAM" id="MobiDB-lite"/>
    </source>
</evidence>
<keyword evidence="3" id="KW-1185">Reference proteome</keyword>
<evidence type="ECO:0000313" key="3">
    <source>
        <dbReference type="Proteomes" id="UP001420932"/>
    </source>
</evidence>
<comment type="caution">
    <text evidence="2">The sequence shown here is derived from an EMBL/GenBank/DDBJ whole genome shotgun (WGS) entry which is preliminary data.</text>
</comment>